<feature type="signal peptide" evidence="2">
    <location>
        <begin position="1"/>
        <end position="22"/>
    </location>
</feature>
<evidence type="ECO:0000256" key="1">
    <source>
        <dbReference type="SAM" id="Phobius"/>
    </source>
</evidence>
<keyword evidence="1" id="KW-1133">Transmembrane helix</keyword>
<accession>A0A2A4X6K7</accession>
<sequence length="101" mass="11130">MNKTLYYFFALFSICSSLSLHAQSSYDYALYDAYQKEEGQSLKTKNNKESKKYPTDRINASTEKLASSMMGWGIGLAVTILIVSGVIHQSPPATTTTTTSS</sequence>
<feature type="chain" id="PRO_5012133300" evidence="2">
    <location>
        <begin position="23"/>
        <end position="101"/>
    </location>
</feature>
<evidence type="ECO:0000256" key="2">
    <source>
        <dbReference type="SAM" id="SignalP"/>
    </source>
</evidence>
<protein>
    <submittedName>
        <fullName evidence="3">Uncharacterized protein</fullName>
    </submittedName>
</protein>
<reference evidence="4" key="1">
    <citation type="submission" date="2017-08" db="EMBL/GenBank/DDBJ databases">
        <title>A dynamic microbial community with high functional redundancy inhabits the cold, oxic subseafloor aquifer.</title>
        <authorList>
            <person name="Tully B.J."/>
            <person name="Wheat C.G."/>
            <person name="Glazer B.T."/>
            <person name="Huber J.A."/>
        </authorList>
    </citation>
    <scope>NUCLEOTIDE SEQUENCE [LARGE SCALE GENOMIC DNA]</scope>
</reference>
<gene>
    <name evidence="3" type="ORF">COB21_01165</name>
</gene>
<feature type="transmembrane region" description="Helical" evidence="1">
    <location>
        <begin position="69"/>
        <end position="87"/>
    </location>
</feature>
<dbReference type="EMBL" id="NVUK01000007">
    <property type="protein sequence ID" value="PCI78268.1"/>
    <property type="molecule type" value="Genomic_DNA"/>
</dbReference>
<dbReference type="AlphaFoldDB" id="A0A2A4X6K7"/>
<name>A0A2A4X6K7_UNCAE</name>
<organism evidence="3 4">
    <name type="scientific">Aerophobetes bacterium</name>
    <dbReference type="NCBI Taxonomy" id="2030807"/>
    <lineage>
        <taxon>Bacteria</taxon>
        <taxon>Candidatus Aerophobota</taxon>
    </lineage>
</organism>
<proteinExistence type="predicted"/>
<keyword evidence="2" id="KW-0732">Signal</keyword>
<dbReference type="Proteomes" id="UP000218775">
    <property type="component" value="Unassembled WGS sequence"/>
</dbReference>
<keyword evidence="1" id="KW-0472">Membrane</keyword>
<evidence type="ECO:0000313" key="3">
    <source>
        <dbReference type="EMBL" id="PCI78268.1"/>
    </source>
</evidence>
<keyword evidence="1" id="KW-0812">Transmembrane</keyword>
<evidence type="ECO:0000313" key="4">
    <source>
        <dbReference type="Proteomes" id="UP000218775"/>
    </source>
</evidence>
<comment type="caution">
    <text evidence="3">The sequence shown here is derived from an EMBL/GenBank/DDBJ whole genome shotgun (WGS) entry which is preliminary data.</text>
</comment>